<comment type="caution">
    <text evidence="7">The sequence shown here is derived from an EMBL/GenBank/DDBJ whole genome shotgun (WGS) entry which is preliminary data.</text>
</comment>
<dbReference type="RefSeq" id="WP_052817774.1">
    <property type="nucleotide sequence ID" value="NZ_CAXXAK010000007.1"/>
</dbReference>
<keyword evidence="5" id="KW-0472">Membrane</keyword>
<dbReference type="GO" id="GO:0055085">
    <property type="term" value="P:transmembrane transport"/>
    <property type="evidence" value="ECO:0007669"/>
    <property type="project" value="InterPro"/>
</dbReference>
<keyword evidence="2" id="KW-0813">Transport</keyword>
<comment type="subcellular location">
    <subcellularLocation>
        <location evidence="1">Membrane</location>
        <topology evidence="1">Multi-pass membrane protein</topology>
    </subcellularLocation>
</comment>
<evidence type="ECO:0000259" key="6">
    <source>
        <dbReference type="Pfam" id="PF03600"/>
    </source>
</evidence>
<evidence type="ECO:0000256" key="3">
    <source>
        <dbReference type="ARBA" id="ARBA00022692"/>
    </source>
</evidence>
<evidence type="ECO:0000313" key="7">
    <source>
        <dbReference type="EMBL" id="EAL4027131.1"/>
    </source>
</evidence>
<name>A0A5T1QQZ5_CAMJU</name>
<keyword evidence="4" id="KW-1133">Transmembrane helix</keyword>
<dbReference type="AlphaFoldDB" id="A0A5T1QQZ5"/>
<sequence>MGYGNFLALLGFFSLGLIVWLLLKDYTTPALAFISVSISVACILLILEQLGFGVGVALGVKGGVFDIKTLVAFIKDGVKSVTDTAALFVFSILFFSVLNASGFFTKILNAFLSKMKANVYQVCILTVFIAAAVHLDGSGASTFLIVIPALLPIYERLGIRKTSMLLIITSAMGVMNVIPWGGPTLRAATNIGMDANLLWHHIIPIQIVGLVLSLLLAIWIAKIEIKRGAGAGNLSGIKLNIEKSEHHNEKWFWLNLLVTIGVIGLLISGIIPSYICFMIGLVIILPLNYPNLKIAKKVLDRASAGAMLMYITLIGAGILIGVFDKSGIMEKMGVLILNFVPDYLGTYIPLMVGILAVPMAIIFCTDSYFYGVTPIVLSVTKAFGAEPLTIAIIMVIARNCATFISPVVPATLLGCGLAEVNIRDHIKRSFFYIWGISIICLIFAEVVGII</sequence>
<reference evidence="7" key="1">
    <citation type="submission" date="2018-06" db="EMBL/GenBank/DDBJ databases">
        <authorList>
            <consortium name="NARMS: The National Antimicrobial Resistance Monitoring System"/>
        </authorList>
    </citation>
    <scope>NUCLEOTIDE SEQUENCE</scope>
    <source>
        <strain evidence="7">FSIS1711006</strain>
    </source>
</reference>
<dbReference type="Pfam" id="PF03600">
    <property type="entry name" value="CitMHS"/>
    <property type="match status" value="1"/>
</dbReference>
<feature type="domain" description="Citrate transporter-like" evidence="6">
    <location>
        <begin position="44"/>
        <end position="396"/>
    </location>
</feature>
<evidence type="ECO:0000256" key="1">
    <source>
        <dbReference type="ARBA" id="ARBA00004141"/>
    </source>
</evidence>
<organism evidence="7">
    <name type="scientific">Campylobacter jejuni</name>
    <dbReference type="NCBI Taxonomy" id="197"/>
    <lineage>
        <taxon>Bacteria</taxon>
        <taxon>Pseudomonadati</taxon>
        <taxon>Campylobacterota</taxon>
        <taxon>Epsilonproteobacteria</taxon>
        <taxon>Campylobacterales</taxon>
        <taxon>Campylobacteraceae</taxon>
        <taxon>Campylobacter</taxon>
    </lineage>
</organism>
<dbReference type="InterPro" id="IPR004680">
    <property type="entry name" value="Cit_transptr-like_dom"/>
</dbReference>
<protein>
    <submittedName>
        <fullName evidence="7">Citrate transporter</fullName>
    </submittedName>
</protein>
<evidence type="ECO:0000256" key="4">
    <source>
        <dbReference type="ARBA" id="ARBA00022989"/>
    </source>
</evidence>
<keyword evidence="3" id="KW-0812">Transmembrane</keyword>
<evidence type="ECO:0000256" key="5">
    <source>
        <dbReference type="ARBA" id="ARBA00023136"/>
    </source>
</evidence>
<gene>
    <name evidence="7" type="ORF">B9Q63_05755</name>
</gene>
<accession>A0A5T1QQZ5</accession>
<proteinExistence type="predicted"/>
<dbReference type="EMBL" id="AACNYL010000009">
    <property type="protein sequence ID" value="EAL4027131.1"/>
    <property type="molecule type" value="Genomic_DNA"/>
</dbReference>
<evidence type="ECO:0000256" key="2">
    <source>
        <dbReference type="ARBA" id="ARBA00022448"/>
    </source>
</evidence>
<dbReference type="GO" id="GO:0016020">
    <property type="term" value="C:membrane"/>
    <property type="evidence" value="ECO:0007669"/>
    <property type="project" value="UniProtKB-SubCell"/>
</dbReference>